<protein>
    <submittedName>
        <fullName evidence="1">Uncharacterized protein</fullName>
    </submittedName>
</protein>
<dbReference type="Proteomes" id="UP000593574">
    <property type="component" value="Unassembled WGS sequence"/>
</dbReference>
<reference evidence="1 2" key="1">
    <citation type="journal article" date="2019" name="Genome Biol. Evol.">
        <title>Insights into the evolution of the New World diploid cottons (Gossypium, subgenus Houzingenia) based on genome sequencing.</title>
        <authorList>
            <person name="Grover C.E."/>
            <person name="Arick M.A. 2nd"/>
            <person name="Thrash A."/>
            <person name="Conover J.L."/>
            <person name="Sanders W.S."/>
            <person name="Peterson D.G."/>
            <person name="Frelichowski J.E."/>
            <person name="Scheffler J.A."/>
            <person name="Scheffler B.E."/>
            <person name="Wendel J.F."/>
        </authorList>
    </citation>
    <scope>NUCLEOTIDE SEQUENCE [LARGE SCALE GENOMIC DNA]</scope>
    <source>
        <strain evidence="1">4</strain>
        <tissue evidence="1">Leaf</tissue>
    </source>
</reference>
<keyword evidence="2" id="KW-1185">Reference proteome</keyword>
<dbReference type="AlphaFoldDB" id="A0A7J9AU36"/>
<proteinExistence type="predicted"/>
<name>A0A7J9AU36_9ROSI</name>
<evidence type="ECO:0000313" key="1">
    <source>
        <dbReference type="EMBL" id="MBA0727588.1"/>
    </source>
</evidence>
<comment type="caution">
    <text evidence="1">The sequence shown here is derived from an EMBL/GenBank/DDBJ whole genome shotgun (WGS) entry which is preliminary data.</text>
</comment>
<accession>A0A7J9AU36</accession>
<dbReference type="EMBL" id="JABEZV010000013">
    <property type="protein sequence ID" value="MBA0727588.1"/>
    <property type="molecule type" value="Genomic_DNA"/>
</dbReference>
<sequence length="78" mass="8876">MFPREQTCETPALSLEQQWTEQIEATTTNLISLGLRLGLAEVEQIEAINKIIPSEIWPLGKTLAPWDVERDPPTPYQE</sequence>
<organism evidence="1 2">
    <name type="scientific">Gossypium laxum</name>
    <dbReference type="NCBI Taxonomy" id="34288"/>
    <lineage>
        <taxon>Eukaryota</taxon>
        <taxon>Viridiplantae</taxon>
        <taxon>Streptophyta</taxon>
        <taxon>Embryophyta</taxon>
        <taxon>Tracheophyta</taxon>
        <taxon>Spermatophyta</taxon>
        <taxon>Magnoliopsida</taxon>
        <taxon>eudicotyledons</taxon>
        <taxon>Gunneridae</taxon>
        <taxon>Pentapetalae</taxon>
        <taxon>rosids</taxon>
        <taxon>malvids</taxon>
        <taxon>Malvales</taxon>
        <taxon>Malvaceae</taxon>
        <taxon>Malvoideae</taxon>
        <taxon>Gossypium</taxon>
    </lineage>
</organism>
<gene>
    <name evidence="1" type="ORF">Golax_000561</name>
</gene>
<evidence type="ECO:0000313" key="2">
    <source>
        <dbReference type="Proteomes" id="UP000593574"/>
    </source>
</evidence>
<feature type="non-terminal residue" evidence="1">
    <location>
        <position position="78"/>
    </location>
</feature>